<organism evidence="1 2">
    <name type="scientific">Willisornis vidua</name>
    <name type="common">Xingu scale-backed antbird</name>
    <dbReference type="NCBI Taxonomy" id="1566151"/>
    <lineage>
        <taxon>Eukaryota</taxon>
        <taxon>Metazoa</taxon>
        <taxon>Chordata</taxon>
        <taxon>Craniata</taxon>
        <taxon>Vertebrata</taxon>
        <taxon>Euteleostomi</taxon>
        <taxon>Archelosauria</taxon>
        <taxon>Archosauria</taxon>
        <taxon>Dinosauria</taxon>
        <taxon>Saurischia</taxon>
        <taxon>Theropoda</taxon>
        <taxon>Coelurosauria</taxon>
        <taxon>Aves</taxon>
        <taxon>Neognathae</taxon>
        <taxon>Neoaves</taxon>
        <taxon>Telluraves</taxon>
        <taxon>Australaves</taxon>
        <taxon>Passeriformes</taxon>
        <taxon>Thamnophilidae</taxon>
        <taxon>Willisornis</taxon>
    </lineage>
</organism>
<accession>A0ABQ9D416</accession>
<name>A0ABQ9D416_9PASS</name>
<gene>
    <name evidence="1" type="ORF">WISP_84392</name>
</gene>
<evidence type="ECO:0000313" key="2">
    <source>
        <dbReference type="Proteomes" id="UP001145742"/>
    </source>
</evidence>
<reference evidence="1" key="1">
    <citation type="submission" date="2019-10" db="EMBL/GenBank/DDBJ databases">
        <authorList>
            <person name="Soares A.E.R."/>
            <person name="Aleixo A."/>
            <person name="Schneider P."/>
            <person name="Miyaki C.Y."/>
            <person name="Schneider M.P."/>
            <person name="Mello C."/>
            <person name="Vasconcelos A.T.R."/>
        </authorList>
    </citation>
    <scope>NUCLEOTIDE SEQUENCE</scope>
    <source>
        <tissue evidence="1">Muscle</tissue>
    </source>
</reference>
<comment type="caution">
    <text evidence="1">The sequence shown here is derived from an EMBL/GenBank/DDBJ whole genome shotgun (WGS) entry which is preliminary data.</text>
</comment>
<keyword evidence="2" id="KW-1185">Reference proteome</keyword>
<dbReference type="EMBL" id="WHWB01034063">
    <property type="protein sequence ID" value="KAJ7414405.1"/>
    <property type="molecule type" value="Genomic_DNA"/>
</dbReference>
<evidence type="ECO:0000313" key="1">
    <source>
        <dbReference type="EMBL" id="KAJ7414405.1"/>
    </source>
</evidence>
<protein>
    <submittedName>
        <fullName evidence="1">Uncharacterized protein</fullName>
    </submittedName>
</protein>
<proteinExistence type="predicted"/>
<dbReference type="PRINTS" id="PR01345">
    <property type="entry name" value="CERVTRCPTASE"/>
</dbReference>
<dbReference type="PANTHER" id="PTHR33332">
    <property type="entry name" value="REVERSE TRANSCRIPTASE DOMAIN-CONTAINING PROTEIN"/>
    <property type="match status" value="1"/>
</dbReference>
<dbReference type="Proteomes" id="UP001145742">
    <property type="component" value="Unassembled WGS sequence"/>
</dbReference>
<sequence>MWACVNLIKINKAKYKVLHRGRDNPKHKYRLSGEWIESSSVEKGLGMLVDEKLDITQHWLLADEKAIHIMSCTRKHGQQVKGDDSPPLLHSLRPHLEYCAQLWVPQHNKDIDVMKQVQRRATKMIRELE</sequence>